<evidence type="ECO:0000256" key="5">
    <source>
        <dbReference type="SAM" id="MobiDB-lite"/>
    </source>
</evidence>
<organism evidence="8 9">
    <name type="scientific">Pandoraea pulmonicola</name>
    <dbReference type="NCBI Taxonomy" id="93221"/>
    <lineage>
        <taxon>Bacteria</taxon>
        <taxon>Pseudomonadati</taxon>
        <taxon>Pseudomonadota</taxon>
        <taxon>Betaproteobacteria</taxon>
        <taxon>Burkholderiales</taxon>
        <taxon>Burkholderiaceae</taxon>
        <taxon>Pandoraea</taxon>
    </lineage>
</organism>
<reference evidence="8 9" key="1">
    <citation type="submission" date="2018-06" db="EMBL/GenBank/DDBJ databases">
        <authorList>
            <consortium name="Pathogen Informatics"/>
            <person name="Doyle S."/>
        </authorList>
    </citation>
    <scope>NUCLEOTIDE SEQUENCE [LARGE SCALE GENOMIC DNA]</scope>
    <source>
        <strain evidence="8 9">NCTC13159</strain>
    </source>
</reference>
<evidence type="ECO:0000256" key="3">
    <source>
        <dbReference type="ARBA" id="ARBA00023002"/>
    </source>
</evidence>
<keyword evidence="6" id="KW-0812">Transmembrane</keyword>
<feature type="transmembrane region" description="Helical" evidence="6">
    <location>
        <begin position="12"/>
        <end position="35"/>
    </location>
</feature>
<feature type="region of interest" description="Disordered" evidence="5">
    <location>
        <begin position="110"/>
        <end position="147"/>
    </location>
</feature>
<protein>
    <submittedName>
        <fullName evidence="8">Uncharacterized conserved protein</fullName>
    </submittedName>
</protein>
<feature type="compositionally biased region" description="Basic and acidic residues" evidence="5">
    <location>
        <begin position="115"/>
        <end position="131"/>
    </location>
</feature>
<dbReference type="Gene3D" id="3.50.50.60">
    <property type="entry name" value="FAD/NAD(P)-binding domain"/>
    <property type="match status" value="1"/>
</dbReference>
<dbReference type="RefSeq" id="WP_039409105.1">
    <property type="nucleotide sequence ID" value="NZ_CP010310.2"/>
</dbReference>
<accession>A0AAJ5CZL5</accession>
<dbReference type="EMBL" id="UGSJ01000001">
    <property type="protein sequence ID" value="SUA89796.1"/>
    <property type="molecule type" value="Genomic_DNA"/>
</dbReference>
<dbReference type="InterPro" id="IPR002938">
    <property type="entry name" value="FAD-bd"/>
</dbReference>
<dbReference type="SUPFAM" id="SSF51905">
    <property type="entry name" value="FAD/NAD(P)-binding domain"/>
    <property type="match status" value="1"/>
</dbReference>
<dbReference type="PRINTS" id="PR00420">
    <property type="entry name" value="RNGMNOXGNASE"/>
</dbReference>
<dbReference type="GO" id="GO:0004497">
    <property type="term" value="F:monooxygenase activity"/>
    <property type="evidence" value="ECO:0007669"/>
    <property type="project" value="UniProtKB-KW"/>
</dbReference>
<proteinExistence type="predicted"/>
<evidence type="ECO:0000256" key="1">
    <source>
        <dbReference type="ARBA" id="ARBA00022630"/>
    </source>
</evidence>
<keyword evidence="2" id="KW-0274">FAD</keyword>
<evidence type="ECO:0000256" key="6">
    <source>
        <dbReference type="SAM" id="Phobius"/>
    </source>
</evidence>
<keyword evidence="6" id="KW-0472">Membrane</keyword>
<dbReference type="Pfam" id="PF01494">
    <property type="entry name" value="FAD_binding_3"/>
    <property type="match status" value="1"/>
</dbReference>
<dbReference type="Pfam" id="PF13450">
    <property type="entry name" value="NAD_binding_8"/>
    <property type="match status" value="1"/>
</dbReference>
<sequence length="463" mass="49766">MAEVPLPAASRRLIYIMSALHVTIIGAGLGGLCLAQGLRRAGISFDVYERDEAPAARFQGYRLRIDADGFDALSQCVPEGYAERLRERAAIARMGGRFVTPQLDTANVVLPPSWHDSHADTSENDHRRREPSAAARRHSASDGIPGDLSLHRQTLREVLLDGILEHVHFGKAFVRTTSDAYGRRIAHFEDGSCSAPGLVVAADGTHSRVREYVLPGMAPHATGNVCIYGLTPLTTALLVLMDRHGEATVMEGSTVVFADGFAVVIEAMLFRRPSSSASPTSPTTHVEPGHMPLTPVSDYLYWAFIGPSETLLGPPPINAEFSGCAPLARIESLAETWHPHLRSLFTHAAPDTVRTMPVRSTTSPLPWQIDGVTGLGDAVHTMSPAGGLGANTALRDAQRLAAHLRDVADGHATLAQAISSYERDMCERAREAVRLADAGAALLNARRQPPHARTNSAADAIHL</sequence>
<dbReference type="GO" id="GO:0071949">
    <property type="term" value="F:FAD binding"/>
    <property type="evidence" value="ECO:0007669"/>
    <property type="project" value="InterPro"/>
</dbReference>
<evidence type="ECO:0000256" key="4">
    <source>
        <dbReference type="ARBA" id="ARBA00023033"/>
    </source>
</evidence>
<comment type="caution">
    <text evidence="8">The sequence shown here is derived from an EMBL/GenBank/DDBJ whole genome shotgun (WGS) entry which is preliminary data.</text>
</comment>
<dbReference type="PANTHER" id="PTHR47178:SF6">
    <property type="entry name" value="FAD-BINDING DOMAIN-CONTAINING PROTEIN"/>
    <property type="match status" value="1"/>
</dbReference>
<evidence type="ECO:0000313" key="8">
    <source>
        <dbReference type="EMBL" id="SUA89796.1"/>
    </source>
</evidence>
<gene>
    <name evidence="8" type="ORF">NCTC13159_01267</name>
</gene>
<keyword evidence="6" id="KW-1133">Transmembrane helix</keyword>
<dbReference type="InterPro" id="IPR036188">
    <property type="entry name" value="FAD/NAD-bd_sf"/>
</dbReference>
<evidence type="ECO:0000259" key="7">
    <source>
        <dbReference type="Pfam" id="PF01494"/>
    </source>
</evidence>
<keyword evidence="1" id="KW-0285">Flavoprotein</keyword>
<evidence type="ECO:0000313" key="9">
    <source>
        <dbReference type="Proteomes" id="UP000254589"/>
    </source>
</evidence>
<keyword evidence="3" id="KW-0560">Oxidoreductase</keyword>
<keyword evidence="4" id="KW-0503">Monooxygenase</keyword>
<name>A0AAJ5CZL5_PANPU</name>
<evidence type="ECO:0000256" key="2">
    <source>
        <dbReference type="ARBA" id="ARBA00022827"/>
    </source>
</evidence>
<dbReference type="Proteomes" id="UP000254589">
    <property type="component" value="Unassembled WGS sequence"/>
</dbReference>
<dbReference type="PANTHER" id="PTHR47178">
    <property type="entry name" value="MONOOXYGENASE, FAD-BINDING"/>
    <property type="match status" value="1"/>
</dbReference>
<feature type="domain" description="FAD-binding" evidence="7">
    <location>
        <begin position="331"/>
        <end position="434"/>
    </location>
</feature>
<dbReference type="AlphaFoldDB" id="A0AAJ5CZL5"/>